<sequence length="126" mass="13754">MTLFGKQLSTANTKTGLGLKAGFSVLVSLTLFACASDSSVTPLNVTRMLFGYIEPPKAESVMTSLRKEYNRCMAIDDSRNCVQLAYDQVRVTQGLDPKAIPEGYVIVVQEEIENPKPSSEQSSDSQ</sequence>
<dbReference type="PROSITE" id="PS51257">
    <property type="entry name" value="PROKAR_LIPOPROTEIN"/>
    <property type="match status" value="1"/>
</dbReference>
<comment type="caution">
    <text evidence="1">The sequence shown here is derived from an EMBL/GenBank/DDBJ whole genome shotgun (WGS) entry which is preliminary data.</text>
</comment>
<dbReference type="Proteomes" id="UP000245790">
    <property type="component" value="Unassembled WGS sequence"/>
</dbReference>
<organism evidence="1 2">
    <name type="scientific">Pleionea mediterranea</name>
    <dbReference type="NCBI Taxonomy" id="523701"/>
    <lineage>
        <taxon>Bacteria</taxon>
        <taxon>Pseudomonadati</taxon>
        <taxon>Pseudomonadota</taxon>
        <taxon>Gammaproteobacteria</taxon>
        <taxon>Oceanospirillales</taxon>
        <taxon>Pleioneaceae</taxon>
        <taxon>Pleionea</taxon>
    </lineage>
</organism>
<evidence type="ECO:0008006" key="3">
    <source>
        <dbReference type="Google" id="ProtNLM"/>
    </source>
</evidence>
<keyword evidence="2" id="KW-1185">Reference proteome</keyword>
<dbReference type="OrthoDB" id="6198175at2"/>
<gene>
    <name evidence="1" type="ORF">C8D97_102137</name>
</gene>
<reference evidence="1 2" key="1">
    <citation type="submission" date="2018-05" db="EMBL/GenBank/DDBJ databases">
        <title>Genomic Encyclopedia of Type Strains, Phase IV (KMG-IV): sequencing the most valuable type-strain genomes for metagenomic binning, comparative biology and taxonomic classification.</title>
        <authorList>
            <person name="Goeker M."/>
        </authorList>
    </citation>
    <scope>NUCLEOTIDE SEQUENCE [LARGE SCALE GENOMIC DNA]</scope>
    <source>
        <strain evidence="1 2">DSM 25350</strain>
    </source>
</reference>
<evidence type="ECO:0000313" key="2">
    <source>
        <dbReference type="Proteomes" id="UP000245790"/>
    </source>
</evidence>
<dbReference type="RefSeq" id="WP_109761814.1">
    <property type="nucleotide sequence ID" value="NZ_QGGU01000002.1"/>
</dbReference>
<proteinExistence type="predicted"/>
<accession>A0A316FYY4</accession>
<dbReference type="AlphaFoldDB" id="A0A316FYY4"/>
<name>A0A316FYY4_9GAMM</name>
<evidence type="ECO:0000313" key="1">
    <source>
        <dbReference type="EMBL" id="PWK53748.1"/>
    </source>
</evidence>
<dbReference type="EMBL" id="QGGU01000002">
    <property type="protein sequence ID" value="PWK53748.1"/>
    <property type="molecule type" value="Genomic_DNA"/>
</dbReference>
<protein>
    <recommendedName>
        <fullName evidence="3">Lipoprotein</fullName>
    </recommendedName>
</protein>